<keyword evidence="3" id="KW-0732">Signal</keyword>
<evidence type="ECO:0000313" key="11">
    <source>
        <dbReference type="EMBL" id="EGD73705.1"/>
    </source>
</evidence>
<dbReference type="Proteomes" id="UP000007799">
    <property type="component" value="Unassembled WGS sequence"/>
</dbReference>
<dbReference type="InterPro" id="IPR001245">
    <property type="entry name" value="Ser-Thr/Tyr_kinase_cat_dom"/>
</dbReference>
<keyword evidence="12" id="KW-1185">Reference proteome</keyword>
<dbReference type="Gene3D" id="3.80.10.10">
    <property type="entry name" value="Ribonuclease Inhibitor"/>
    <property type="match status" value="2"/>
</dbReference>
<dbReference type="Gene3D" id="1.10.510.10">
    <property type="entry name" value="Transferase(Phosphotransferase) domain 1"/>
    <property type="match status" value="1"/>
</dbReference>
<evidence type="ECO:0000256" key="8">
    <source>
        <dbReference type="SAM" id="MobiDB-lite"/>
    </source>
</evidence>
<reference evidence="11" key="1">
    <citation type="submission" date="2009-08" db="EMBL/GenBank/DDBJ databases">
        <title>Annotation of Salpingoeca rosetta.</title>
        <authorList>
            <consortium name="The Broad Institute Genome Sequencing Platform"/>
            <person name="Russ C."/>
            <person name="Cuomo C."/>
            <person name="Burger G."/>
            <person name="Gray M.W."/>
            <person name="Holland P.W.H."/>
            <person name="King N."/>
            <person name="Lang F.B.F."/>
            <person name="Roger A.J."/>
            <person name="Ruiz-Trillo I."/>
            <person name="Young S.K."/>
            <person name="Zeng Q."/>
            <person name="Gargeya S."/>
            <person name="Alvarado L."/>
            <person name="Berlin A."/>
            <person name="Chapman S.B."/>
            <person name="Chen Z."/>
            <person name="Freedman E."/>
            <person name="Gellesch M."/>
            <person name="Goldberg J."/>
            <person name="Griggs A."/>
            <person name="Gujja S."/>
            <person name="Heilman E."/>
            <person name="Heiman D."/>
            <person name="Howarth C."/>
            <person name="Mehta T."/>
            <person name="Neiman D."/>
            <person name="Pearson M."/>
            <person name="Roberts A."/>
            <person name="Saif S."/>
            <person name="Shea T."/>
            <person name="Shenoy N."/>
            <person name="Sisk P."/>
            <person name="Stolte C."/>
            <person name="Sykes S."/>
            <person name="White J."/>
            <person name="Yandava C."/>
            <person name="Haas B."/>
            <person name="Nusbaum C."/>
            <person name="Birren B."/>
        </authorList>
    </citation>
    <scope>NUCLEOTIDE SEQUENCE [LARGE SCALE GENOMIC DNA]</scope>
    <source>
        <strain evidence="11">ATCC 50818</strain>
    </source>
</reference>
<dbReference type="PROSITE" id="PS51450">
    <property type="entry name" value="LRR"/>
    <property type="match status" value="4"/>
</dbReference>
<dbReference type="SMART" id="SM00220">
    <property type="entry name" value="S_TKc"/>
    <property type="match status" value="1"/>
</dbReference>
<dbReference type="GO" id="GO:0004672">
    <property type="term" value="F:protein kinase activity"/>
    <property type="evidence" value="ECO:0007669"/>
    <property type="project" value="InterPro"/>
</dbReference>
<dbReference type="InterPro" id="IPR000719">
    <property type="entry name" value="Prot_kinase_dom"/>
</dbReference>
<name>F2UAD0_SALR5</name>
<dbReference type="OrthoDB" id="6363818at2759"/>
<keyword evidence="9" id="KW-0472">Membrane</keyword>
<dbReference type="InterPro" id="IPR011009">
    <property type="entry name" value="Kinase-like_dom_sf"/>
</dbReference>
<dbReference type="PANTHER" id="PTHR24373">
    <property type="entry name" value="SLIT RELATED LEUCINE-RICH REPEAT NEURONAL PROTEIN"/>
    <property type="match status" value="1"/>
</dbReference>
<evidence type="ECO:0000256" key="3">
    <source>
        <dbReference type="ARBA" id="ARBA00022729"/>
    </source>
</evidence>
<dbReference type="GO" id="GO:0031012">
    <property type="term" value="C:extracellular matrix"/>
    <property type="evidence" value="ECO:0007669"/>
    <property type="project" value="TreeGrafter"/>
</dbReference>
<evidence type="ECO:0000256" key="9">
    <source>
        <dbReference type="SAM" id="Phobius"/>
    </source>
</evidence>
<dbReference type="GeneID" id="16074564"/>
<evidence type="ECO:0000313" key="12">
    <source>
        <dbReference type="Proteomes" id="UP000007799"/>
    </source>
</evidence>
<dbReference type="Pfam" id="PF13855">
    <property type="entry name" value="LRR_8"/>
    <property type="match status" value="3"/>
</dbReference>
<dbReference type="GO" id="GO:0005524">
    <property type="term" value="F:ATP binding"/>
    <property type="evidence" value="ECO:0007669"/>
    <property type="project" value="UniProtKB-KW"/>
</dbReference>
<dbReference type="InterPro" id="IPR050328">
    <property type="entry name" value="Dev_Immune_Receptor"/>
</dbReference>
<dbReference type="InterPro" id="IPR032675">
    <property type="entry name" value="LRR_dom_sf"/>
</dbReference>
<dbReference type="EMBL" id="GL832966">
    <property type="protein sequence ID" value="EGD73705.1"/>
    <property type="molecule type" value="Genomic_DNA"/>
</dbReference>
<evidence type="ECO:0000256" key="1">
    <source>
        <dbReference type="ARBA" id="ARBA00022614"/>
    </source>
</evidence>
<dbReference type="Gene3D" id="3.30.200.20">
    <property type="entry name" value="Phosphorylase Kinase, domain 1"/>
    <property type="match status" value="1"/>
</dbReference>
<dbReference type="AlphaFoldDB" id="F2UAD0"/>
<keyword evidence="9" id="KW-1133">Transmembrane helix</keyword>
<dbReference type="STRING" id="946362.F2UAD0"/>
<keyword evidence="6 11" id="KW-0418">Kinase</keyword>
<dbReference type="FunFam" id="3.80.10.10:FF:001164">
    <property type="entry name" value="GH01279p"/>
    <property type="match status" value="1"/>
</dbReference>
<dbReference type="SUPFAM" id="SSF52058">
    <property type="entry name" value="L domain-like"/>
    <property type="match status" value="2"/>
</dbReference>
<dbReference type="RefSeq" id="XP_004993986.1">
    <property type="nucleotide sequence ID" value="XM_004993929.1"/>
</dbReference>
<dbReference type="eggNOG" id="KOG0192">
    <property type="taxonomic scope" value="Eukaryota"/>
</dbReference>
<proteinExistence type="predicted"/>
<dbReference type="InParanoid" id="F2UAD0"/>
<keyword evidence="2" id="KW-0808">Transferase</keyword>
<dbReference type="PANTHER" id="PTHR24373:SF370">
    <property type="entry name" value="FISH-LIPS, ISOFORM E"/>
    <property type="match status" value="1"/>
</dbReference>
<organism evidence="12">
    <name type="scientific">Salpingoeca rosetta (strain ATCC 50818 / BSB-021)</name>
    <dbReference type="NCBI Taxonomy" id="946362"/>
    <lineage>
        <taxon>Eukaryota</taxon>
        <taxon>Choanoflagellata</taxon>
        <taxon>Craspedida</taxon>
        <taxon>Salpingoecidae</taxon>
        <taxon>Salpingoeca</taxon>
    </lineage>
</organism>
<accession>F2UAD0</accession>
<evidence type="ECO:0000256" key="7">
    <source>
        <dbReference type="ARBA" id="ARBA00022840"/>
    </source>
</evidence>
<dbReference type="InterPro" id="IPR003591">
    <property type="entry name" value="Leu-rich_rpt_typical-subtyp"/>
</dbReference>
<dbReference type="SUPFAM" id="SSF56112">
    <property type="entry name" value="Protein kinase-like (PK-like)"/>
    <property type="match status" value="1"/>
</dbReference>
<evidence type="ECO:0000256" key="5">
    <source>
        <dbReference type="ARBA" id="ARBA00022741"/>
    </source>
</evidence>
<keyword evidence="4" id="KW-0677">Repeat</keyword>
<dbReference type="Pfam" id="PF07714">
    <property type="entry name" value="PK_Tyr_Ser-Thr"/>
    <property type="match status" value="2"/>
</dbReference>
<keyword evidence="7" id="KW-0067">ATP-binding</keyword>
<evidence type="ECO:0000256" key="4">
    <source>
        <dbReference type="ARBA" id="ARBA00022737"/>
    </source>
</evidence>
<dbReference type="GO" id="GO:0005615">
    <property type="term" value="C:extracellular space"/>
    <property type="evidence" value="ECO:0007669"/>
    <property type="project" value="TreeGrafter"/>
</dbReference>
<keyword evidence="9" id="KW-0812">Transmembrane</keyword>
<dbReference type="InterPro" id="IPR001611">
    <property type="entry name" value="Leu-rich_rpt"/>
</dbReference>
<gene>
    <name evidence="11" type="ORF">PTSG_05412</name>
</gene>
<keyword evidence="1" id="KW-0433">Leucine-rich repeat</keyword>
<dbReference type="SMART" id="SM00369">
    <property type="entry name" value="LRR_TYP"/>
    <property type="match status" value="12"/>
</dbReference>
<dbReference type="PROSITE" id="PS50011">
    <property type="entry name" value="PROTEIN_KINASE_DOM"/>
    <property type="match status" value="1"/>
</dbReference>
<keyword evidence="5" id="KW-0547">Nucleotide-binding</keyword>
<feature type="domain" description="Protein kinase" evidence="10">
    <location>
        <begin position="795"/>
        <end position="1144"/>
    </location>
</feature>
<evidence type="ECO:0000256" key="2">
    <source>
        <dbReference type="ARBA" id="ARBA00022679"/>
    </source>
</evidence>
<dbReference type="KEGG" id="sre:PTSG_05412"/>
<feature type="region of interest" description="Disordered" evidence="8">
    <location>
        <begin position="994"/>
        <end position="1020"/>
    </location>
</feature>
<dbReference type="eggNOG" id="KOG0619">
    <property type="taxonomic scope" value="Eukaryota"/>
</dbReference>
<evidence type="ECO:0000259" key="10">
    <source>
        <dbReference type="PROSITE" id="PS50011"/>
    </source>
</evidence>
<dbReference type="FunFam" id="3.30.200.20:FF:000180">
    <property type="entry name" value="serine/threonine-protein kinase STY46-like"/>
    <property type="match status" value="1"/>
</dbReference>
<feature type="compositionally biased region" description="Polar residues" evidence="8">
    <location>
        <begin position="1008"/>
        <end position="1020"/>
    </location>
</feature>
<protein>
    <submittedName>
        <fullName evidence="11">TKL protein kinase</fullName>
    </submittedName>
</protein>
<evidence type="ECO:0000256" key="6">
    <source>
        <dbReference type="ARBA" id="ARBA00022777"/>
    </source>
</evidence>
<sequence length="1146" mass="127393">MVSPSLARMVERLIVVSTTEMTVGMLEFLFDELNAWPQLNSLAVVHLRAPKLDLGVFSKLPQLRVLSLANSSIADLHTHPNVAERLVELDLSSNAIATFDDLFFHDMTRLDTLNLAHNWLSGIFTGDLTPLRSLRSLTLTNNVISRISKDAFASMTGLRELVLDRNDLTVFEHAYFSDLVNLEKLSVNRNPLRELSSNSFTGLANLREIELEQCALTTVPAGIFSTNTNLHIVNMTDNFLKSLPPKLFEGLNQLTTVDLGDNALPSLPSGIFHELTELVELFLHDNRLTHIPSDLFASNHKLEAVTLLRNQLYTLPDDLFTAAAKQSMTALFVGDNHLTTIDRLVDGMVALKVLFANNNQLTAYQGNTPKLEVLDLSFNPLQHMPNLMAYPNLQRVRMQEHRISQIDFTPLLQLRHLHTLVVTAANDVDTLATVDRQALNRNTTEATATSPIRVLSVHNIDMSAMFRDKQAPTQPGFPRRMELSSFELGWPGMDEHTVPMHVLCDMLADDASEFGIRRTGLTMIDVEHCTTANLGSFFFQENSRLQVVRAGNKPLLQLNVSDCPQLTTIDAAIVDILDVSRTLLPPLGTLCETLGAQMLFAREMKHPDFAAGPGVQRLLQQCLKNNDVVEFSGNRWINDRATIDAITQDIVVLSDASRTYGLSDYSEVLTSRTTPPLLQLAKVPVQCRVQLENTRLRHVDNSDVVLSRPTYRFRCTCAQGFKMEDGRCVVNAPNVAAIAVGSVIGGLAFGLLVTWLSRRYRGLSKRIGMHQQLLAEREEEVIALKQAWEIEFDELRMIKRVAAGAFGVVFKAEWDTVTVAVKVMQESLMLLDDTMVVEFEKEVEFLQKTRHPHVVRFFGAGTDPNGSPFLVLEFVAMGSLKDLLGKDMAQVLREVRERRTEHEAHEEVLTEDVGETITLVSTPGTGSGAGTSRVATAWDLKLRLLRDVASGMAFIHSLDQMHRDLKSGNVLVSANLRAKITDFGSIRQCFTRGRGGGKMKQTRLVSPKGSNSDPQYSQRTGLQTMTSMTLTAGVGTPLYMAPEALLGDKYSFEADVFSFGVLMWEVATQRPPDLIAQEKGSGYRGPILATLQELLGDGKRLTFTDDDVAAAGIPMWFRTLARTCMSQEPASRPTFEELKTNKDLAR</sequence>
<feature type="transmembrane region" description="Helical" evidence="9">
    <location>
        <begin position="735"/>
        <end position="756"/>
    </location>
</feature>